<feature type="transmembrane region" description="Helical" evidence="1">
    <location>
        <begin position="16"/>
        <end position="34"/>
    </location>
</feature>
<evidence type="ECO:0000256" key="1">
    <source>
        <dbReference type="SAM" id="Phobius"/>
    </source>
</evidence>
<keyword evidence="4" id="KW-1185">Reference proteome</keyword>
<comment type="caution">
    <text evidence="3">The sequence shown here is derived from an EMBL/GenBank/DDBJ whole genome shotgun (WGS) entry which is preliminary data.</text>
</comment>
<proteinExistence type="predicted"/>
<protein>
    <submittedName>
        <fullName evidence="3">Nuclease-related domain protein</fullName>
    </submittedName>
</protein>
<evidence type="ECO:0000259" key="2">
    <source>
        <dbReference type="PROSITE" id="PS50965"/>
    </source>
</evidence>
<evidence type="ECO:0000313" key="3">
    <source>
        <dbReference type="EMBL" id="RIH85617.1"/>
    </source>
</evidence>
<accession>A0A399ELW0</accession>
<evidence type="ECO:0000313" key="4">
    <source>
        <dbReference type="Proteomes" id="UP000265715"/>
    </source>
</evidence>
<dbReference type="Proteomes" id="UP000265715">
    <property type="component" value="Unassembled WGS sequence"/>
</dbReference>
<dbReference type="OrthoDB" id="9813328at2"/>
<keyword evidence="1" id="KW-1133">Transmembrane helix</keyword>
<feature type="transmembrane region" description="Helical" evidence="1">
    <location>
        <begin position="40"/>
        <end position="57"/>
    </location>
</feature>
<feature type="domain" description="NERD" evidence="2">
    <location>
        <begin position="71"/>
        <end position="176"/>
    </location>
</feature>
<sequence length="216" mass="23502">MSIKHGTAGKTLRNKLIALAVILLVVGLGGYLLIRVLVPFLAPAAPLVALLLVLRVLSSKEMTKAVRAVGKGYVGEVTVGRSLERLPTGWRVFHDLDLGGENVDHLVIGPAGAFNVEVKNYSGKVIATPKGLYNKGRRQDEVVKQAWRQSHKLKEILGAEVKPILVFVSDQLEGGQVGKLPVKRPEELTPYLSSLPKVWEYGDFIAAVRKAEGLVR</sequence>
<dbReference type="Pfam" id="PF08378">
    <property type="entry name" value="NERD"/>
    <property type="match status" value="1"/>
</dbReference>
<keyword evidence="1" id="KW-0472">Membrane</keyword>
<dbReference type="InterPro" id="IPR011528">
    <property type="entry name" value="NERD"/>
</dbReference>
<organism evidence="3 4">
    <name type="scientific">Calidithermus terrae</name>
    <dbReference type="NCBI Taxonomy" id="1408545"/>
    <lineage>
        <taxon>Bacteria</taxon>
        <taxon>Thermotogati</taxon>
        <taxon>Deinococcota</taxon>
        <taxon>Deinococci</taxon>
        <taxon>Thermales</taxon>
        <taxon>Thermaceae</taxon>
        <taxon>Calidithermus</taxon>
    </lineage>
</organism>
<dbReference type="PROSITE" id="PS50965">
    <property type="entry name" value="NERD"/>
    <property type="match status" value="1"/>
</dbReference>
<dbReference type="AlphaFoldDB" id="A0A399ELW0"/>
<gene>
    <name evidence="3" type="ORF">Mterra_01664</name>
</gene>
<keyword evidence="1" id="KW-0812">Transmembrane</keyword>
<name>A0A399ELW0_9DEIN</name>
<dbReference type="EMBL" id="QXDL01000056">
    <property type="protein sequence ID" value="RIH85617.1"/>
    <property type="molecule type" value="Genomic_DNA"/>
</dbReference>
<reference evidence="3 4" key="1">
    <citation type="submission" date="2018-08" db="EMBL/GenBank/DDBJ databases">
        <title>Meiothermus terrae DSM 26712 genome sequencing project.</title>
        <authorList>
            <person name="Da Costa M.S."/>
            <person name="Albuquerque L."/>
            <person name="Raposo P."/>
            <person name="Froufe H.J.C."/>
            <person name="Barroso C.S."/>
            <person name="Egas C."/>
        </authorList>
    </citation>
    <scope>NUCLEOTIDE SEQUENCE [LARGE SCALE GENOMIC DNA]</scope>
    <source>
        <strain evidence="3 4">DSM 26712</strain>
    </source>
</reference>
<dbReference type="RefSeq" id="WP_119314788.1">
    <property type="nucleotide sequence ID" value="NZ_QXDL01000056.1"/>
</dbReference>